<feature type="signal peptide" evidence="1">
    <location>
        <begin position="1"/>
        <end position="22"/>
    </location>
</feature>
<protein>
    <submittedName>
        <fullName evidence="2">Uncharacterized protein</fullName>
    </submittedName>
</protein>
<gene>
    <name evidence="2" type="ORF">RIdsm_02599</name>
</gene>
<evidence type="ECO:0000313" key="2">
    <source>
        <dbReference type="EMBL" id="QEW26794.1"/>
    </source>
</evidence>
<dbReference type="NCBIfam" id="NF041112">
    <property type="entry name" value="chap_CsgH_alph"/>
    <property type="match status" value="1"/>
</dbReference>
<dbReference type="InterPro" id="IPR053722">
    <property type="entry name" value="Curli_assembly_CsgC/AgfC"/>
</dbReference>
<accession>A0A5P3ADE9</accession>
<organism evidence="2 3">
    <name type="scientific">Roseovarius indicus</name>
    <dbReference type="NCBI Taxonomy" id="540747"/>
    <lineage>
        <taxon>Bacteria</taxon>
        <taxon>Pseudomonadati</taxon>
        <taxon>Pseudomonadota</taxon>
        <taxon>Alphaproteobacteria</taxon>
        <taxon>Rhodobacterales</taxon>
        <taxon>Roseobacteraceae</taxon>
        <taxon>Roseovarius</taxon>
    </lineage>
</organism>
<dbReference type="Proteomes" id="UP000325785">
    <property type="component" value="Chromosome"/>
</dbReference>
<dbReference type="KEGG" id="rid:RIdsm_02599"/>
<dbReference type="Gene3D" id="2.60.40.2420">
    <property type="match status" value="1"/>
</dbReference>
<dbReference type="InterPro" id="IPR047726">
    <property type="entry name" value="CsgH_dom"/>
</dbReference>
<sequence length="125" mass="13361" precursor="true">MIHLIRLLFLTGLLSVASIGSAQGLTQLACRVVVEKNDDLVSVYALAQVSQPVTVDYSLETTKISASGTGTTVQSGTQDMQVGKTQVLSQVTYRLEPDGWLEFGLEVTDRLTGARCESSEAVSPI</sequence>
<reference evidence="2 3" key="1">
    <citation type="submission" date="2018-08" db="EMBL/GenBank/DDBJ databases">
        <title>Genetic Globetrotter - A new plasmid hitch-hiking vast phylogenetic and geographic distances.</title>
        <authorList>
            <person name="Vollmers J."/>
            <person name="Petersen J."/>
        </authorList>
    </citation>
    <scope>NUCLEOTIDE SEQUENCE [LARGE SCALE GENOMIC DNA]</scope>
    <source>
        <strain evidence="2 3">DSM 26383</strain>
    </source>
</reference>
<proteinExistence type="predicted"/>
<dbReference type="AlphaFoldDB" id="A0A5P3ADE9"/>
<evidence type="ECO:0000256" key="1">
    <source>
        <dbReference type="SAM" id="SignalP"/>
    </source>
</evidence>
<name>A0A5P3ADE9_9RHOB</name>
<keyword evidence="1" id="KW-0732">Signal</keyword>
<feature type="chain" id="PRO_5025029442" evidence="1">
    <location>
        <begin position="23"/>
        <end position="125"/>
    </location>
</feature>
<dbReference type="EMBL" id="CP031598">
    <property type="protein sequence ID" value="QEW26794.1"/>
    <property type="molecule type" value="Genomic_DNA"/>
</dbReference>
<evidence type="ECO:0000313" key="3">
    <source>
        <dbReference type="Proteomes" id="UP000325785"/>
    </source>
</evidence>